<dbReference type="PANTHER" id="PTHR43792:SF9">
    <property type="entry name" value="RIBOSOMAL-PROTEIN-ALANINE ACETYLTRANSFERASE"/>
    <property type="match status" value="1"/>
</dbReference>
<sequence length="180" mass="21293">MFPKLETDRLKLRKLTQADVPAIFHCLSNVEVTRYYGQEPFIEKQQAEQLIKLFDKNYEEKRGIRWGIERKETGEVMGTIGYHLWSAPHKRAEIGYEIHPDYWRQGYIKEAIQQVIAYGFEHMNLQRIGAVVYLENEASNQLLLKLGFQQEGILRDYMVQNEKAYDTFIYSLLKKEVATR</sequence>
<evidence type="ECO:0000313" key="3">
    <source>
        <dbReference type="Proteomes" id="UP001525021"/>
    </source>
</evidence>
<accession>A0ABT2DI09</accession>
<reference evidence="2 3" key="1">
    <citation type="submission" date="2022-08" db="EMBL/GenBank/DDBJ databases">
        <title>Lysinibacillus sequencing.</title>
        <authorList>
            <person name="Dunlap C."/>
        </authorList>
    </citation>
    <scope>NUCLEOTIDE SEQUENCE [LARGE SCALE GENOMIC DNA]</scope>
    <source>
        <strain evidence="2 3">PB211</strain>
    </source>
</reference>
<dbReference type="EMBL" id="JANTOO010000001">
    <property type="protein sequence ID" value="MCS1394532.1"/>
    <property type="molecule type" value="Genomic_DNA"/>
</dbReference>
<dbReference type="RefSeq" id="WP_012294069.1">
    <property type="nucleotide sequence ID" value="NZ_JANTOO010000001.1"/>
</dbReference>
<dbReference type="Gene3D" id="3.40.630.30">
    <property type="match status" value="1"/>
</dbReference>
<evidence type="ECO:0000313" key="2">
    <source>
        <dbReference type="EMBL" id="MCS1394532.1"/>
    </source>
</evidence>
<dbReference type="Pfam" id="PF13302">
    <property type="entry name" value="Acetyltransf_3"/>
    <property type="match status" value="1"/>
</dbReference>
<dbReference type="InterPro" id="IPR000182">
    <property type="entry name" value="GNAT_dom"/>
</dbReference>
<gene>
    <name evidence="2" type="ORF">NXZ79_00380</name>
</gene>
<dbReference type="Proteomes" id="UP001525021">
    <property type="component" value="Unassembled WGS sequence"/>
</dbReference>
<dbReference type="PANTHER" id="PTHR43792">
    <property type="entry name" value="GNAT FAMILY, PUTATIVE (AFU_ORTHOLOGUE AFUA_3G00765)-RELATED-RELATED"/>
    <property type="match status" value="1"/>
</dbReference>
<proteinExistence type="predicted"/>
<dbReference type="CDD" id="cd04301">
    <property type="entry name" value="NAT_SF"/>
    <property type="match status" value="1"/>
</dbReference>
<feature type="domain" description="N-acetyltransferase" evidence="1">
    <location>
        <begin position="10"/>
        <end position="166"/>
    </location>
</feature>
<evidence type="ECO:0000259" key="1">
    <source>
        <dbReference type="PROSITE" id="PS51186"/>
    </source>
</evidence>
<dbReference type="PROSITE" id="PS51186">
    <property type="entry name" value="GNAT"/>
    <property type="match status" value="1"/>
</dbReference>
<dbReference type="InterPro" id="IPR016181">
    <property type="entry name" value="Acyl_CoA_acyltransferase"/>
</dbReference>
<organism evidence="2 3">
    <name type="scientific">Lysinibacillus pinottii</name>
    <dbReference type="NCBI Taxonomy" id="2973932"/>
    <lineage>
        <taxon>Bacteria</taxon>
        <taxon>Bacillati</taxon>
        <taxon>Bacillota</taxon>
        <taxon>Bacilli</taxon>
        <taxon>Bacillales</taxon>
        <taxon>Bacillaceae</taxon>
        <taxon>Lysinibacillus</taxon>
    </lineage>
</organism>
<dbReference type="InterPro" id="IPR051531">
    <property type="entry name" value="N-acetyltransferase"/>
</dbReference>
<keyword evidence="3" id="KW-1185">Reference proteome</keyword>
<name>A0ABT2DI09_9BACI</name>
<comment type="caution">
    <text evidence="2">The sequence shown here is derived from an EMBL/GenBank/DDBJ whole genome shotgun (WGS) entry which is preliminary data.</text>
</comment>
<protein>
    <submittedName>
        <fullName evidence="2">GNAT family N-acetyltransferase</fullName>
    </submittedName>
</protein>
<dbReference type="SUPFAM" id="SSF55729">
    <property type="entry name" value="Acyl-CoA N-acyltransferases (Nat)"/>
    <property type="match status" value="1"/>
</dbReference>